<dbReference type="AlphaFoldDB" id="A0A9W5V343"/>
<accession>A0A9W5V343</accession>
<comment type="caution">
    <text evidence="5">The sequence shown here is derived from an EMBL/GenBank/DDBJ whole genome shotgun (WGS) entry which is preliminary data.</text>
</comment>
<feature type="domain" description="HTH arsR-type" evidence="4">
    <location>
        <begin position="259"/>
        <end position="352"/>
    </location>
</feature>
<keyword evidence="3" id="KW-0804">Transcription</keyword>
<keyword evidence="2" id="KW-0238">DNA-binding</keyword>
<evidence type="ECO:0000313" key="5">
    <source>
        <dbReference type="EMBL" id="EOO34266.1"/>
    </source>
</evidence>
<dbReference type="PANTHER" id="PTHR33154">
    <property type="entry name" value="TRANSCRIPTIONAL REGULATOR, ARSR FAMILY"/>
    <property type="match status" value="1"/>
</dbReference>
<dbReference type="SUPFAM" id="SSF46785">
    <property type="entry name" value="Winged helix' DNA-binding domain"/>
    <property type="match status" value="1"/>
</dbReference>
<dbReference type="GO" id="GO:0003700">
    <property type="term" value="F:DNA-binding transcription factor activity"/>
    <property type="evidence" value="ECO:0007669"/>
    <property type="project" value="InterPro"/>
</dbReference>
<evidence type="ECO:0000256" key="3">
    <source>
        <dbReference type="ARBA" id="ARBA00023163"/>
    </source>
</evidence>
<evidence type="ECO:0000259" key="4">
    <source>
        <dbReference type="PROSITE" id="PS50987"/>
    </source>
</evidence>
<sequence>MEVYHITSRKRETYNVQVKYSILFECALGIAAITHKRLIDTLEKSQNEWEEIKEALTEEMREHLQFVEEHNTWKALLQLLYEEDFQDLSQFNFKIDSFSEEDLKFICLPFLGEKYEEKRRLAATGVVCAIHELKELTDNHQFFSTYISFICNVDVQVLKSHLIAVMTGWYESVIKREEEQILSILKRDYEAKNEMNKKMKPEEFVEWATGGVNYMPEPSVHHVLLIPQMTYRPWNIEADIDDTKVFHYPVANESIHPEDPYEPNYFLVQKHKALGDKARLRIVKMLFEKERTLQEITERLQLGKSTVHHHLKLLRAAKLVDIHDGKYVLRKKAVQSLAKELDMFLNRSLTTRMYIKGGI</sequence>
<keyword evidence="1" id="KW-0805">Transcription regulation</keyword>
<dbReference type="Proteomes" id="UP000014018">
    <property type="component" value="Unassembled WGS sequence"/>
</dbReference>
<evidence type="ECO:0000256" key="2">
    <source>
        <dbReference type="ARBA" id="ARBA00023125"/>
    </source>
</evidence>
<dbReference type="PRINTS" id="PR00778">
    <property type="entry name" value="HTHARSR"/>
</dbReference>
<dbReference type="CDD" id="cd00090">
    <property type="entry name" value="HTH_ARSR"/>
    <property type="match status" value="1"/>
</dbReference>
<dbReference type="RefSeq" id="WP_016110202.1">
    <property type="nucleotide sequence ID" value="NZ_KB976173.1"/>
</dbReference>
<dbReference type="PANTHER" id="PTHR33154:SF18">
    <property type="entry name" value="ARSENICAL RESISTANCE OPERON REPRESSOR"/>
    <property type="match status" value="1"/>
</dbReference>
<dbReference type="Gene3D" id="1.10.10.10">
    <property type="entry name" value="Winged helix-like DNA-binding domain superfamily/Winged helix DNA-binding domain"/>
    <property type="match status" value="1"/>
</dbReference>
<dbReference type="InterPro" id="IPR036388">
    <property type="entry name" value="WH-like_DNA-bd_sf"/>
</dbReference>
<dbReference type="InterPro" id="IPR001845">
    <property type="entry name" value="HTH_ArsR_DNA-bd_dom"/>
</dbReference>
<gene>
    <name evidence="5" type="ORF">IIU_02493</name>
</gene>
<name>A0A9W5V343_BACCE</name>
<dbReference type="InterPro" id="IPR036390">
    <property type="entry name" value="WH_DNA-bd_sf"/>
</dbReference>
<proteinExistence type="predicted"/>
<dbReference type="GO" id="GO:0003677">
    <property type="term" value="F:DNA binding"/>
    <property type="evidence" value="ECO:0007669"/>
    <property type="project" value="UniProtKB-KW"/>
</dbReference>
<dbReference type="Pfam" id="PF01022">
    <property type="entry name" value="HTH_5"/>
    <property type="match status" value="1"/>
</dbReference>
<organism evidence="5 6">
    <name type="scientific">Bacillus cereus VD133</name>
    <dbReference type="NCBI Taxonomy" id="1053233"/>
    <lineage>
        <taxon>Bacteria</taxon>
        <taxon>Bacillati</taxon>
        <taxon>Bacillota</taxon>
        <taxon>Bacilli</taxon>
        <taxon>Bacillales</taxon>
        <taxon>Bacillaceae</taxon>
        <taxon>Bacillus</taxon>
        <taxon>Bacillus cereus group</taxon>
    </lineage>
</organism>
<dbReference type="PROSITE" id="PS50987">
    <property type="entry name" value="HTH_ARSR_2"/>
    <property type="match status" value="1"/>
</dbReference>
<dbReference type="InterPro" id="IPR051081">
    <property type="entry name" value="HTH_MetalResp_TranReg"/>
</dbReference>
<reference evidence="5 6" key="1">
    <citation type="submission" date="2012-12" db="EMBL/GenBank/DDBJ databases">
        <title>The Genome Sequence of Bacillus cereus VD133.</title>
        <authorList>
            <consortium name="The Broad Institute Genome Sequencing Platform"/>
            <consortium name="The Broad Institute Genome Sequencing Center for Infectious Disease"/>
            <person name="Feldgarden M."/>
            <person name="Van der Auwera G.A."/>
            <person name="Mahillon J."/>
            <person name="Duprez V."/>
            <person name="Timmery S."/>
            <person name="Mattelet C."/>
            <person name="Dierick K."/>
            <person name="Sun M."/>
            <person name="Yu Z."/>
            <person name="Zhu L."/>
            <person name="Hu X."/>
            <person name="Shank E.B."/>
            <person name="Swiecicka I."/>
            <person name="Hansen B.M."/>
            <person name="Andrup L."/>
            <person name="Walker B."/>
            <person name="Young S.K."/>
            <person name="Zeng Q."/>
            <person name="Gargeya S."/>
            <person name="Fitzgerald M."/>
            <person name="Haas B."/>
            <person name="Abouelleil A."/>
            <person name="Alvarado L."/>
            <person name="Arachchi H.M."/>
            <person name="Berlin A.M."/>
            <person name="Chapman S.B."/>
            <person name="Dewar J."/>
            <person name="Goldberg J."/>
            <person name="Griggs A."/>
            <person name="Gujja S."/>
            <person name="Hansen M."/>
            <person name="Howarth C."/>
            <person name="Imamovic A."/>
            <person name="Larimer J."/>
            <person name="McCowan C."/>
            <person name="Murphy C."/>
            <person name="Neiman D."/>
            <person name="Pearson M."/>
            <person name="Priest M."/>
            <person name="Roberts A."/>
            <person name="Saif S."/>
            <person name="Shea T."/>
            <person name="Sisk P."/>
            <person name="Sykes S."/>
            <person name="Wortman J."/>
            <person name="Nusbaum C."/>
            <person name="Birren B."/>
        </authorList>
    </citation>
    <scope>NUCLEOTIDE SEQUENCE [LARGE SCALE GENOMIC DNA]</scope>
    <source>
        <strain evidence="5 6">VD133</strain>
    </source>
</reference>
<dbReference type="EMBL" id="AHFB01000045">
    <property type="protein sequence ID" value="EOO34266.1"/>
    <property type="molecule type" value="Genomic_DNA"/>
</dbReference>
<evidence type="ECO:0000256" key="1">
    <source>
        <dbReference type="ARBA" id="ARBA00023015"/>
    </source>
</evidence>
<evidence type="ECO:0000313" key="6">
    <source>
        <dbReference type="Proteomes" id="UP000014018"/>
    </source>
</evidence>
<dbReference type="SMART" id="SM00418">
    <property type="entry name" value="HTH_ARSR"/>
    <property type="match status" value="1"/>
</dbReference>
<dbReference type="InterPro" id="IPR011991">
    <property type="entry name" value="ArsR-like_HTH"/>
</dbReference>
<protein>
    <submittedName>
        <fullName evidence="5">ArsR family transcriptional regulator</fullName>
    </submittedName>
</protein>